<evidence type="ECO:0000313" key="2">
    <source>
        <dbReference type="EMBL" id="PWR19443.1"/>
    </source>
</evidence>
<dbReference type="Proteomes" id="UP000245461">
    <property type="component" value="Unassembled WGS sequence"/>
</dbReference>
<name>A0A317E244_9PROT</name>
<dbReference type="RefSeq" id="WP_109907325.1">
    <property type="nucleotide sequence ID" value="NZ_QGLE01000011.1"/>
</dbReference>
<dbReference type="InterPro" id="IPR006311">
    <property type="entry name" value="TAT_signal"/>
</dbReference>
<comment type="caution">
    <text evidence="2">The sequence shown here is derived from an EMBL/GenBank/DDBJ whole genome shotgun (WGS) entry which is preliminary data.</text>
</comment>
<organism evidence="2 3">
    <name type="scientific">Zavarzinia aquatilis</name>
    <dbReference type="NCBI Taxonomy" id="2211142"/>
    <lineage>
        <taxon>Bacteria</taxon>
        <taxon>Pseudomonadati</taxon>
        <taxon>Pseudomonadota</taxon>
        <taxon>Alphaproteobacteria</taxon>
        <taxon>Rhodospirillales</taxon>
        <taxon>Zavarziniaceae</taxon>
        <taxon>Zavarzinia</taxon>
    </lineage>
</organism>
<gene>
    <name evidence="2" type="ORF">DKG74_16755</name>
</gene>
<proteinExistence type="predicted"/>
<keyword evidence="3" id="KW-1185">Reference proteome</keyword>
<dbReference type="AlphaFoldDB" id="A0A317E244"/>
<accession>A0A317E244</accession>
<protein>
    <submittedName>
        <fullName evidence="2">Uncharacterized protein</fullName>
    </submittedName>
</protein>
<feature type="signal peptide" evidence="1">
    <location>
        <begin position="1"/>
        <end position="21"/>
    </location>
</feature>
<dbReference type="OrthoDB" id="7276957at2"/>
<keyword evidence="1" id="KW-0732">Signal</keyword>
<sequence length="86" mass="8984">MSISRRAFLFGSVSAPSLVMAAASARAWTSQPLGPEDGALYAARCTTTPHSEHLRKAMGLLEQAGIRLPLQTAQACPICGCDIAPS</sequence>
<dbReference type="PROSITE" id="PS51318">
    <property type="entry name" value="TAT"/>
    <property type="match status" value="1"/>
</dbReference>
<evidence type="ECO:0000256" key="1">
    <source>
        <dbReference type="SAM" id="SignalP"/>
    </source>
</evidence>
<dbReference type="EMBL" id="QGLE01000011">
    <property type="protein sequence ID" value="PWR19443.1"/>
    <property type="molecule type" value="Genomic_DNA"/>
</dbReference>
<reference evidence="2 3" key="1">
    <citation type="submission" date="2018-05" db="EMBL/GenBank/DDBJ databases">
        <title>Zavarzinia sp. HR-AS.</title>
        <authorList>
            <person name="Lee Y."/>
            <person name="Jeon C.O."/>
        </authorList>
    </citation>
    <scope>NUCLEOTIDE SEQUENCE [LARGE SCALE GENOMIC DNA]</scope>
    <source>
        <strain evidence="2 3">HR-AS</strain>
    </source>
</reference>
<feature type="chain" id="PRO_5016274513" evidence="1">
    <location>
        <begin position="22"/>
        <end position="86"/>
    </location>
</feature>
<evidence type="ECO:0000313" key="3">
    <source>
        <dbReference type="Proteomes" id="UP000245461"/>
    </source>
</evidence>